<dbReference type="EMBL" id="JABTTE010000003">
    <property type="protein sequence ID" value="NSL51030.1"/>
    <property type="molecule type" value="Genomic_DNA"/>
</dbReference>
<evidence type="ECO:0000313" key="3">
    <source>
        <dbReference type="Proteomes" id="UP000625804"/>
    </source>
</evidence>
<dbReference type="AlphaFoldDB" id="A0A8J8GBS8"/>
<name>A0A8J8GBS8_9BACI</name>
<evidence type="ECO:0000256" key="1">
    <source>
        <dbReference type="SAM" id="MobiDB-lite"/>
    </source>
</evidence>
<sequence>MKKIFYSLLAIGIMIGISGCNNNMDEGEKTSEETVSQNENENVQETSEQTEHKLPDLESEKTVDMMIEGTTEKKVVKLHHHTELGFSTYVPDDMVVESNPEVFNVFTNYGGNKNEDATLKITRQSEEELTKILTDQGFQLEEQDMKAFDFSEKEFSLQKEGFIGRIAFFKHADENYALYYYYPEEFADGFGPRSDIIVKEIVWHDEQ</sequence>
<evidence type="ECO:0000313" key="2">
    <source>
        <dbReference type="EMBL" id="NSL51030.1"/>
    </source>
</evidence>
<gene>
    <name evidence="2" type="ORF">HR057_04520</name>
</gene>
<proteinExistence type="predicted"/>
<dbReference type="Proteomes" id="UP000625804">
    <property type="component" value="Unassembled WGS sequence"/>
</dbReference>
<dbReference type="RefSeq" id="WP_173730227.1">
    <property type="nucleotide sequence ID" value="NZ_JABTTE010000003.1"/>
</dbReference>
<organism evidence="2 3">
    <name type="scientific">Calidifontibacillus erzurumensis</name>
    <dbReference type="NCBI Taxonomy" id="2741433"/>
    <lineage>
        <taxon>Bacteria</taxon>
        <taxon>Bacillati</taxon>
        <taxon>Bacillota</taxon>
        <taxon>Bacilli</taxon>
        <taxon>Bacillales</taxon>
        <taxon>Bacillaceae</taxon>
        <taxon>Calidifontibacillus/Schinkia group</taxon>
        <taxon>Calidifontibacillus</taxon>
    </lineage>
</organism>
<keyword evidence="3" id="KW-1185">Reference proteome</keyword>
<accession>A0A8J8GBS8</accession>
<feature type="region of interest" description="Disordered" evidence="1">
    <location>
        <begin position="24"/>
        <end position="52"/>
    </location>
</feature>
<reference evidence="2" key="1">
    <citation type="submission" date="2020-06" db="EMBL/GenBank/DDBJ databases">
        <title>A novel thermopfilic bacterium from Erzurum, Turkey.</title>
        <authorList>
            <person name="Adiguzel A."/>
            <person name="Ay H."/>
            <person name="Baltaci M.O."/>
        </authorList>
    </citation>
    <scope>NUCLEOTIDE SEQUENCE</scope>
    <source>
        <strain evidence="2">P2</strain>
    </source>
</reference>
<protein>
    <submittedName>
        <fullName evidence="2">Uncharacterized protein</fullName>
    </submittedName>
</protein>
<feature type="compositionally biased region" description="Polar residues" evidence="1">
    <location>
        <begin position="33"/>
        <end position="47"/>
    </location>
</feature>
<dbReference type="PROSITE" id="PS51257">
    <property type="entry name" value="PROKAR_LIPOPROTEIN"/>
    <property type="match status" value="1"/>
</dbReference>
<comment type="caution">
    <text evidence="2">The sequence shown here is derived from an EMBL/GenBank/DDBJ whole genome shotgun (WGS) entry which is preliminary data.</text>
</comment>